<dbReference type="PANTHER" id="PTHR42912">
    <property type="entry name" value="METHYLTRANSFERASE"/>
    <property type="match status" value="1"/>
</dbReference>
<gene>
    <name evidence="2" type="ORF">LCGC14_1904870</name>
</gene>
<name>A0A0F9GIT0_9ZZZZ</name>
<dbReference type="CDD" id="cd02440">
    <property type="entry name" value="AdoMet_MTases"/>
    <property type="match status" value="1"/>
</dbReference>
<dbReference type="InterPro" id="IPR013216">
    <property type="entry name" value="Methyltransf_11"/>
</dbReference>
<dbReference type="GO" id="GO:0008757">
    <property type="term" value="F:S-adenosylmethionine-dependent methyltransferase activity"/>
    <property type="evidence" value="ECO:0007669"/>
    <property type="project" value="InterPro"/>
</dbReference>
<sequence>MSGQQTVETVDKRASLGHPSQVWTRGLERRLEMVRREVPLEGKRILDVGCGVGAFVRRLREFSQDAYGVDIDAERVRRGAAQVPNLALSVGEYLPFADDTFDVVLLHEVIEHVTSDLATLREVRRVLRADGRAVVFCPNRLYPFETHGVFLGRRYVFGNVPLVNWLPDVIRDRFVPHARAYTHADLQRVYRQAGLRERLHTYVFPGFDHVGARRKVVAKALRAAMYPLERTPLRIFGLSHFVVLEKV</sequence>
<comment type="caution">
    <text evidence="2">The sequence shown here is derived from an EMBL/GenBank/DDBJ whole genome shotgun (WGS) entry which is preliminary data.</text>
</comment>
<accession>A0A0F9GIT0</accession>
<feature type="domain" description="Methyltransferase type 11" evidence="1">
    <location>
        <begin position="46"/>
        <end position="134"/>
    </location>
</feature>
<dbReference type="Pfam" id="PF08241">
    <property type="entry name" value="Methyltransf_11"/>
    <property type="match status" value="1"/>
</dbReference>
<dbReference type="Gene3D" id="3.40.50.150">
    <property type="entry name" value="Vaccinia Virus protein VP39"/>
    <property type="match status" value="1"/>
</dbReference>
<proteinExistence type="predicted"/>
<dbReference type="EMBL" id="LAZR01020011">
    <property type="protein sequence ID" value="KKL90421.1"/>
    <property type="molecule type" value="Genomic_DNA"/>
</dbReference>
<evidence type="ECO:0000313" key="2">
    <source>
        <dbReference type="EMBL" id="KKL90421.1"/>
    </source>
</evidence>
<dbReference type="SUPFAM" id="SSF53335">
    <property type="entry name" value="S-adenosyl-L-methionine-dependent methyltransferases"/>
    <property type="match status" value="1"/>
</dbReference>
<evidence type="ECO:0000259" key="1">
    <source>
        <dbReference type="Pfam" id="PF08241"/>
    </source>
</evidence>
<dbReference type="AlphaFoldDB" id="A0A0F9GIT0"/>
<reference evidence="2" key="1">
    <citation type="journal article" date="2015" name="Nature">
        <title>Complex archaea that bridge the gap between prokaryotes and eukaryotes.</title>
        <authorList>
            <person name="Spang A."/>
            <person name="Saw J.H."/>
            <person name="Jorgensen S.L."/>
            <person name="Zaremba-Niedzwiedzka K."/>
            <person name="Martijn J."/>
            <person name="Lind A.E."/>
            <person name="van Eijk R."/>
            <person name="Schleper C."/>
            <person name="Guy L."/>
            <person name="Ettema T.J."/>
        </authorList>
    </citation>
    <scope>NUCLEOTIDE SEQUENCE</scope>
</reference>
<organism evidence="2">
    <name type="scientific">marine sediment metagenome</name>
    <dbReference type="NCBI Taxonomy" id="412755"/>
    <lineage>
        <taxon>unclassified sequences</taxon>
        <taxon>metagenomes</taxon>
        <taxon>ecological metagenomes</taxon>
    </lineage>
</organism>
<protein>
    <recommendedName>
        <fullName evidence="1">Methyltransferase type 11 domain-containing protein</fullName>
    </recommendedName>
</protein>
<dbReference type="InterPro" id="IPR029063">
    <property type="entry name" value="SAM-dependent_MTases_sf"/>
</dbReference>
<dbReference type="InterPro" id="IPR050508">
    <property type="entry name" value="Methyltransf_Superfamily"/>
</dbReference>